<dbReference type="Proteomes" id="UP000190797">
    <property type="component" value="Chromosome"/>
</dbReference>
<dbReference type="STRING" id="1909395.BKM31_38105"/>
<name>A0A1V0A8G1_9ACTN</name>
<dbReference type="RefSeq" id="WP_080042771.1">
    <property type="nucleotide sequence ID" value="NZ_CP017717.1"/>
</dbReference>
<dbReference type="GO" id="GO:0003700">
    <property type="term" value="F:DNA-binding transcription factor activity"/>
    <property type="evidence" value="ECO:0007669"/>
    <property type="project" value="InterPro"/>
</dbReference>
<gene>
    <name evidence="5" type="ORF">BKM31_38105</name>
</gene>
<dbReference type="SMART" id="SM00342">
    <property type="entry name" value="HTH_ARAC"/>
    <property type="match status" value="1"/>
</dbReference>
<dbReference type="EMBL" id="CP017717">
    <property type="protein sequence ID" value="AQZ66490.1"/>
    <property type="molecule type" value="Genomic_DNA"/>
</dbReference>
<dbReference type="OrthoDB" id="2559672at2"/>
<keyword evidence="1" id="KW-0805">Transcription regulation</keyword>
<evidence type="ECO:0000256" key="3">
    <source>
        <dbReference type="ARBA" id="ARBA00023163"/>
    </source>
</evidence>
<dbReference type="PANTHER" id="PTHR46796">
    <property type="entry name" value="HTH-TYPE TRANSCRIPTIONAL ACTIVATOR RHAS-RELATED"/>
    <property type="match status" value="1"/>
</dbReference>
<dbReference type="Gene3D" id="1.10.10.60">
    <property type="entry name" value="Homeodomain-like"/>
    <property type="match status" value="1"/>
</dbReference>
<dbReference type="PANTHER" id="PTHR46796:SF15">
    <property type="entry name" value="BLL1074 PROTEIN"/>
    <property type="match status" value="1"/>
</dbReference>
<evidence type="ECO:0000256" key="2">
    <source>
        <dbReference type="ARBA" id="ARBA00023125"/>
    </source>
</evidence>
<keyword evidence="3" id="KW-0804">Transcription</keyword>
<protein>
    <recommendedName>
        <fullName evidence="4">HTH araC/xylS-type domain-containing protein</fullName>
    </recommendedName>
</protein>
<dbReference type="KEGG" id="noa:BKM31_38105"/>
<accession>A0A1V0A8G1</accession>
<dbReference type="InterPro" id="IPR018060">
    <property type="entry name" value="HTH_AraC"/>
</dbReference>
<evidence type="ECO:0000256" key="1">
    <source>
        <dbReference type="ARBA" id="ARBA00023015"/>
    </source>
</evidence>
<evidence type="ECO:0000313" key="6">
    <source>
        <dbReference type="Proteomes" id="UP000190797"/>
    </source>
</evidence>
<dbReference type="InterPro" id="IPR050204">
    <property type="entry name" value="AraC_XylS_family_regulators"/>
</dbReference>
<sequence length="251" mass="27439">MSTEAPIDVPERLRALVSQVTVLRSGDRRPLVRVPDPDTSLLYRRTAAGHADLLVAGPRTRATYHVGKDIPLCIRIRLRPGAARPLFGVAVGELVDRVVLLEELWDDAPPAPTGGPARILRHLETALLRRLAARSSSEVARGELVRAAAEALEGRPGRRREPLPALARRLAVSERHLRDVFADGVGLPPKRFERIGRVRSVLAQGRRAPWGQLAAAAGYYDQSHMTAEFRDLMGVTPGAFFAGRLPTLEAC</sequence>
<organism evidence="5 6">
    <name type="scientific">[Actinomadura] parvosata subsp. kistnae</name>
    <dbReference type="NCBI Taxonomy" id="1909395"/>
    <lineage>
        <taxon>Bacteria</taxon>
        <taxon>Bacillati</taxon>
        <taxon>Actinomycetota</taxon>
        <taxon>Actinomycetes</taxon>
        <taxon>Streptosporangiales</taxon>
        <taxon>Streptosporangiaceae</taxon>
        <taxon>Nonomuraea</taxon>
    </lineage>
</organism>
<dbReference type="PROSITE" id="PS01124">
    <property type="entry name" value="HTH_ARAC_FAMILY_2"/>
    <property type="match status" value="1"/>
</dbReference>
<dbReference type="GO" id="GO:0043565">
    <property type="term" value="F:sequence-specific DNA binding"/>
    <property type="evidence" value="ECO:0007669"/>
    <property type="project" value="InterPro"/>
</dbReference>
<feature type="domain" description="HTH araC/xylS-type" evidence="4">
    <location>
        <begin position="146"/>
        <end position="243"/>
    </location>
</feature>
<keyword evidence="2" id="KW-0238">DNA-binding</keyword>
<dbReference type="AlphaFoldDB" id="A0A1V0A8G1"/>
<dbReference type="Pfam" id="PF12833">
    <property type="entry name" value="HTH_18"/>
    <property type="match status" value="1"/>
</dbReference>
<proteinExistence type="predicted"/>
<evidence type="ECO:0000313" key="5">
    <source>
        <dbReference type="EMBL" id="AQZ66490.1"/>
    </source>
</evidence>
<evidence type="ECO:0000259" key="4">
    <source>
        <dbReference type="PROSITE" id="PS01124"/>
    </source>
</evidence>
<keyword evidence="6" id="KW-1185">Reference proteome</keyword>
<dbReference type="SUPFAM" id="SSF46689">
    <property type="entry name" value="Homeodomain-like"/>
    <property type="match status" value="1"/>
</dbReference>
<dbReference type="InterPro" id="IPR009057">
    <property type="entry name" value="Homeodomain-like_sf"/>
</dbReference>
<reference evidence="6" key="1">
    <citation type="journal article" date="2017" name="Med. Chem. Commun.">
        <title>Nonomuraea sp. ATCC 55076 harbours the largest actinomycete chromosome to date and the kistamicin biosynthetic gene cluster.</title>
        <authorList>
            <person name="Nazari B."/>
            <person name="Forneris C.C."/>
            <person name="Gibson M.I."/>
            <person name="Moon K."/>
            <person name="Schramma K.R."/>
            <person name="Seyedsayamdost M.R."/>
        </authorList>
    </citation>
    <scope>NUCLEOTIDE SEQUENCE [LARGE SCALE GENOMIC DNA]</scope>
    <source>
        <strain evidence="6">ATCC 55076</strain>
    </source>
</reference>